<dbReference type="Proteomes" id="UP000255316">
    <property type="component" value="Unassembled WGS sequence"/>
</dbReference>
<reference evidence="2 4" key="1">
    <citation type="submission" date="2015-11" db="EMBL/GenBank/DDBJ databases">
        <title>Genomic analysis of 38 Legionella species identifies large and diverse effector repertoires.</title>
        <authorList>
            <person name="Burstein D."/>
            <person name="Amaro F."/>
            <person name="Zusman T."/>
            <person name="Lifshitz Z."/>
            <person name="Cohen O."/>
            <person name="Gilbert J.A."/>
            <person name="Pupko T."/>
            <person name="Shuman H.A."/>
            <person name="Segal G."/>
        </authorList>
    </citation>
    <scope>NUCLEOTIDE SEQUENCE [LARGE SCALE GENOMIC DNA]</scope>
    <source>
        <strain evidence="2 4">CDC#72-OH-14</strain>
    </source>
</reference>
<dbReference type="OrthoDB" id="5650543at2"/>
<gene>
    <name evidence="2" type="ORF">Lcin_2219</name>
    <name evidence="3" type="ORF">NCTC12438_01108</name>
</gene>
<sequence>MSRFPNKTHHELCQYFKKLSLDQLKKENHAYGAHFENLENKIDECNRALVVECQHRHSLQEQKSNYELTYDSVVLSEQEYRLSLESLNDITDHSERFLARKSIGISPMEVYNQKLSYLITSVQQSHLRIEHLTKRCEDLTKKKSGAISELKILNSIIQEKEQLISAPQIVRGYSK</sequence>
<dbReference type="EMBL" id="LNXX01000042">
    <property type="protein sequence ID" value="KTC83532.1"/>
    <property type="molecule type" value="Genomic_DNA"/>
</dbReference>
<organism evidence="3 5">
    <name type="scientific">Legionella cincinnatiensis</name>
    <dbReference type="NCBI Taxonomy" id="28085"/>
    <lineage>
        <taxon>Bacteria</taxon>
        <taxon>Pseudomonadati</taxon>
        <taxon>Pseudomonadota</taxon>
        <taxon>Gammaproteobacteria</taxon>
        <taxon>Legionellales</taxon>
        <taxon>Legionellaceae</taxon>
        <taxon>Legionella</taxon>
    </lineage>
</organism>
<feature type="coiled-coil region" evidence="1">
    <location>
        <begin position="122"/>
        <end position="149"/>
    </location>
</feature>
<evidence type="ECO:0000313" key="5">
    <source>
        <dbReference type="Proteomes" id="UP000255316"/>
    </source>
</evidence>
<proteinExistence type="predicted"/>
<evidence type="ECO:0000313" key="3">
    <source>
        <dbReference type="EMBL" id="STX34509.1"/>
    </source>
</evidence>
<reference evidence="3 5" key="2">
    <citation type="submission" date="2018-06" db="EMBL/GenBank/DDBJ databases">
        <authorList>
            <consortium name="Pathogen Informatics"/>
            <person name="Doyle S."/>
        </authorList>
    </citation>
    <scope>NUCLEOTIDE SEQUENCE [LARGE SCALE GENOMIC DNA]</scope>
    <source>
        <strain evidence="3 5">NCTC12438</strain>
    </source>
</reference>
<keyword evidence="1" id="KW-0175">Coiled coil</keyword>
<accession>A0A378IH32</accession>
<evidence type="ECO:0000313" key="2">
    <source>
        <dbReference type="EMBL" id="KTC83532.1"/>
    </source>
</evidence>
<keyword evidence="4" id="KW-1185">Reference proteome</keyword>
<dbReference type="RefSeq" id="WP_058465370.1">
    <property type="nucleotide sequence ID" value="NZ_CAAAHQ010000022.1"/>
</dbReference>
<dbReference type="Proteomes" id="UP000054854">
    <property type="component" value="Unassembled WGS sequence"/>
</dbReference>
<evidence type="ECO:0000256" key="1">
    <source>
        <dbReference type="SAM" id="Coils"/>
    </source>
</evidence>
<name>A0A378IH32_9GAMM</name>
<protein>
    <submittedName>
        <fullName evidence="3">Uncharacterized protein</fullName>
    </submittedName>
</protein>
<evidence type="ECO:0000313" key="4">
    <source>
        <dbReference type="Proteomes" id="UP000054854"/>
    </source>
</evidence>
<dbReference type="AlphaFoldDB" id="A0A378IH32"/>
<dbReference type="EMBL" id="UGNX01000001">
    <property type="protein sequence ID" value="STX34509.1"/>
    <property type="molecule type" value="Genomic_DNA"/>
</dbReference>